<proteinExistence type="predicted"/>
<organism evidence="1 2">
    <name type="scientific">Brachyspira hampsonii</name>
    <dbReference type="NCBI Taxonomy" id="1287055"/>
    <lineage>
        <taxon>Bacteria</taxon>
        <taxon>Pseudomonadati</taxon>
        <taxon>Spirochaetota</taxon>
        <taxon>Spirochaetia</taxon>
        <taxon>Brachyspirales</taxon>
        <taxon>Brachyspiraceae</taxon>
        <taxon>Brachyspira</taxon>
    </lineage>
</organism>
<comment type="caution">
    <text evidence="1">The sequence shown here is derived from an EMBL/GenBank/DDBJ whole genome shotgun (WGS) entry which is preliminary data.</text>
</comment>
<dbReference type="RefSeq" id="WP_069726038.1">
    <property type="nucleotide sequence ID" value="NZ_MDCO01000006.1"/>
</dbReference>
<gene>
    <name evidence="1" type="ORF">BFL38_14465</name>
</gene>
<name>A0A1E5NHC9_9SPIR</name>
<protein>
    <recommendedName>
        <fullName evidence="3">Hvp 101 VSH-1 tail protein</fullName>
    </recommendedName>
</protein>
<evidence type="ECO:0000313" key="2">
    <source>
        <dbReference type="Proteomes" id="UP000095247"/>
    </source>
</evidence>
<accession>A0A1E5NHC9</accession>
<reference evidence="1 2" key="1">
    <citation type="submission" date="2016-08" db="EMBL/GenBank/DDBJ databases">
        <title>Characterization and recognition of Brachyspira hampsonii sp. nov., a novel intestinal spirochete that is pathogenic to pigs.</title>
        <authorList>
            <person name="Mirajkar N."/>
            <person name="La T."/>
            <person name="Phillips N."/>
            <person name="Hampson D."/>
            <person name="Gebhart C."/>
        </authorList>
    </citation>
    <scope>NUCLEOTIDE SEQUENCE [LARGE SCALE GENOMIC DNA]</scope>
    <source>
        <strain evidence="1 2">P280/1</strain>
    </source>
</reference>
<dbReference type="EMBL" id="MDCO01000006">
    <property type="protein sequence ID" value="OEJ15487.1"/>
    <property type="molecule type" value="Genomic_DNA"/>
</dbReference>
<sequence>MNLLDKNRLNTGLNGEWLNDDEENGIHGTVLMAEDMNSLGTEINNLIKAGGMTPNKNENDQILKVVKNLGGSGVSSSASNVSYDNSISSLEQKNYDFPTFKSAIDDLTYISLTESSVMGKIEKEDDNYFLKGNVSVTSNQNVLPISLTIDGKDNYEILSFIGQFFNIDYGNDIENINWTDALENEIIVNGINNGWQFAFLNGILGIKRKDNGELPENTYSVTLNIKNRVLLKPDENIIAWQYGINDNIVLKIVNENGNTKIKGITNTYAGVRSEETIFFTNSILENYIDFDIEHRSGITSSSSKNIIWTLKKSSSNYIISIKYTDSSQIQANDFFTIDITPDKNSNIDFTKGDAVNVQNAIDSLSELKQNKLTAGENIVIEKQGESTIIKSLGGGEAENIGFDNTNTQLEQLAGYDFPKYKKTIPNTINLVLITGEGNIPTTITKQSDGSYRLNLSAQTYQSTIMQFIIIHRIKTPH</sequence>
<dbReference type="Proteomes" id="UP000095247">
    <property type="component" value="Unassembled WGS sequence"/>
</dbReference>
<evidence type="ECO:0000313" key="1">
    <source>
        <dbReference type="EMBL" id="OEJ15487.1"/>
    </source>
</evidence>
<evidence type="ECO:0008006" key="3">
    <source>
        <dbReference type="Google" id="ProtNLM"/>
    </source>
</evidence>
<dbReference type="AlphaFoldDB" id="A0A1E5NHC9"/>